<evidence type="ECO:0000313" key="2">
    <source>
        <dbReference type="EMBL" id="QHW29988.1"/>
    </source>
</evidence>
<feature type="transmembrane region" description="Helical" evidence="1">
    <location>
        <begin position="224"/>
        <end position="245"/>
    </location>
</feature>
<organism evidence="2 3">
    <name type="scientific">Paenibacillus rhizovicinus</name>
    <dbReference type="NCBI Taxonomy" id="2704463"/>
    <lineage>
        <taxon>Bacteria</taxon>
        <taxon>Bacillati</taxon>
        <taxon>Bacillota</taxon>
        <taxon>Bacilli</taxon>
        <taxon>Bacillales</taxon>
        <taxon>Paenibacillaceae</taxon>
        <taxon>Paenibacillus</taxon>
    </lineage>
</organism>
<dbReference type="InterPro" id="IPR025238">
    <property type="entry name" value="DUF4184"/>
</dbReference>
<dbReference type="Proteomes" id="UP000479114">
    <property type="component" value="Chromosome"/>
</dbReference>
<dbReference type="RefSeq" id="WP_162638576.1">
    <property type="nucleotide sequence ID" value="NZ_CP048286.1"/>
</dbReference>
<keyword evidence="1" id="KW-0472">Membrane</keyword>
<proteinExistence type="predicted"/>
<dbReference type="EMBL" id="CP048286">
    <property type="protein sequence ID" value="QHW29988.1"/>
    <property type="molecule type" value="Genomic_DNA"/>
</dbReference>
<dbReference type="Pfam" id="PF13803">
    <property type="entry name" value="DUF4184"/>
    <property type="match status" value="1"/>
</dbReference>
<dbReference type="AlphaFoldDB" id="A0A6C0NV10"/>
<keyword evidence="1" id="KW-0812">Transmembrane</keyword>
<reference evidence="2 3" key="1">
    <citation type="submission" date="2020-02" db="EMBL/GenBank/DDBJ databases">
        <title>Paenibacillus sp. nov., isolated from rhizosphere soil of tomato.</title>
        <authorList>
            <person name="Weon H.-Y."/>
            <person name="Lee S.A."/>
        </authorList>
    </citation>
    <scope>NUCLEOTIDE SEQUENCE [LARGE SCALE GENOMIC DNA]</scope>
    <source>
        <strain evidence="2 3">14171R-81</strain>
    </source>
</reference>
<evidence type="ECO:0000313" key="3">
    <source>
        <dbReference type="Proteomes" id="UP000479114"/>
    </source>
</evidence>
<feature type="transmembrane region" description="Helical" evidence="1">
    <location>
        <begin position="105"/>
        <end position="121"/>
    </location>
</feature>
<feature type="transmembrane region" description="Helical" evidence="1">
    <location>
        <begin position="154"/>
        <end position="172"/>
    </location>
</feature>
<feature type="transmembrane region" description="Helical" evidence="1">
    <location>
        <begin position="20"/>
        <end position="40"/>
    </location>
</feature>
<feature type="transmembrane region" description="Helical" evidence="1">
    <location>
        <begin position="193"/>
        <end position="212"/>
    </location>
</feature>
<protein>
    <submittedName>
        <fullName evidence="2">DUF4184 family protein</fullName>
    </submittedName>
</protein>
<feature type="transmembrane region" description="Helical" evidence="1">
    <location>
        <begin position="302"/>
        <end position="322"/>
    </location>
</feature>
<gene>
    <name evidence="2" type="ORF">GZH47_03485</name>
</gene>
<feature type="transmembrane region" description="Helical" evidence="1">
    <location>
        <begin position="52"/>
        <end position="74"/>
    </location>
</feature>
<sequence length="341" mass="38625">MPFTFSHPLFSVPLKRIAPRWLSVTGLVLGSMIPDMEYFMAMESYRTIGHSLRGYLLQGVPLSIAFAIAFHGIVKPVLPKFMPSTGGLDRFAKYMTSEEWRLNSVRTWTIFLVSLFVGYWTHMFMDAWTHASGLYVGWFGFLEGNYGGEHLYQLLQYLFSLIGVGVPGLMLLHRYKKWYELERRKRQPAMSSLGTKSLLWMMAVVFGLLLFIGKMMLSVDSANLVSALIVAPLSSAIFGIFVSSLFYQAARTRKLKWALTTVVLMLVVLVLFRGGETVWTPELALDPHTLKMKPPQGTFQPLWNFNLWCWSAVILLGCWLVAGRGGKTRTRTTNRGRTPSA</sequence>
<dbReference type="KEGG" id="prz:GZH47_03485"/>
<feature type="transmembrane region" description="Helical" evidence="1">
    <location>
        <begin position="257"/>
        <end position="275"/>
    </location>
</feature>
<keyword evidence="3" id="KW-1185">Reference proteome</keyword>
<evidence type="ECO:0000256" key="1">
    <source>
        <dbReference type="SAM" id="Phobius"/>
    </source>
</evidence>
<name>A0A6C0NV10_9BACL</name>
<keyword evidence="1" id="KW-1133">Transmembrane helix</keyword>
<accession>A0A6C0NV10</accession>